<name>A0AAV2ZFV9_9STRA</name>
<reference evidence="3" key="1">
    <citation type="submission" date="2022-11" db="EMBL/GenBank/DDBJ databases">
        <authorList>
            <person name="Morgan W.R."/>
            <person name="Tartar A."/>
        </authorList>
    </citation>
    <scope>NUCLEOTIDE SEQUENCE</scope>
    <source>
        <strain evidence="3">ARSEF 373</strain>
    </source>
</reference>
<dbReference type="InterPro" id="IPR029058">
    <property type="entry name" value="AB_hydrolase_fold"/>
</dbReference>
<evidence type="ECO:0000313" key="4">
    <source>
        <dbReference type="Proteomes" id="UP001146120"/>
    </source>
</evidence>
<feature type="domain" description="BD-FAE-like" evidence="2">
    <location>
        <begin position="35"/>
        <end position="114"/>
    </location>
</feature>
<evidence type="ECO:0000313" key="3">
    <source>
        <dbReference type="EMBL" id="DBA04054.1"/>
    </source>
</evidence>
<dbReference type="PANTHER" id="PTHR48081">
    <property type="entry name" value="AB HYDROLASE SUPERFAMILY PROTEIN C4A8.06C"/>
    <property type="match status" value="1"/>
</dbReference>
<proteinExistence type="predicted"/>
<dbReference type="Gene3D" id="3.40.50.1820">
    <property type="entry name" value="alpha/beta hydrolase"/>
    <property type="match status" value="1"/>
</dbReference>
<dbReference type="Proteomes" id="UP001146120">
    <property type="component" value="Unassembled WGS sequence"/>
</dbReference>
<accession>A0AAV2ZFV9</accession>
<comment type="caution">
    <text evidence="3">The sequence shown here is derived from an EMBL/GenBank/DDBJ whole genome shotgun (WGS) entry which is preliminary data.</text>
</comment>
<sequence>MACMSAKWRTRVLMQAQYAWKDVFYTPERVVLQSMNIAIPKRPKGNVPTCVFVHGGSWQRGDKTAPFNNGIEETFAKAGYLGVSVNYRLSPRVTHPEHTRDVAKAIHWVHQNIHQVCQLAGLCTMVRLLTMGILHLFQYGGDPERIVVIGHSSGAHLVMNALADPQYLTEAGLDAATTRRIVRGVVGVSGVYNIVRLANAPLYGSMVVSPVFGDAVHAWREASITAVLTKQGSQSLLLHIPMLLLNAEDDFHLADDANELIAWLQHAGSVAPTHVSIAGRNHFTILGNLTEQGTKDEAMQHVVAFMENCTS</sequence>
<keyword evidence="4" id="KW-1185">Reference proteome</keyword>
<dbReference type="EMBL" id="DAKRPA010000012">
    <property type="protein sequence ID" value="DBA04054.1"/>
    <property type="molecule type" value="Genomic_DNA"/>
</dbReference>
<protein>
    <recommendedName>
        <fullName evidence="2">BD-FAE-like domain-containing protein</fullName>
    </recommendedName>
</protein>
<dbReference type="GO" id="GO:0016787">
    <property type="term" value="F:hydrolase activity"/>
    <property type="evidence" value="ECO:0007669"/>
    <property type="project" value="UniProtKB-KW"/>
</dbReference>
<evidence type="ECO:0000256" key="1">
    <source>
        <dbReference type="ARBA" id="ARBA00022801"/>
    </source>
</evidence>
<keyword evidence="1" id="KW-0378">Hydrolase</keyword>
<dbReference type="SUPFAM" id="SSF53474">
    <property type="entry name" value="alpha/beta-Hydrolases"/>
    <property type="match status" value="1"/>
</dbReference>
<organism evidence="3 4">
    <name type="scientific">Lagenidium giganteum</name>
    <dbReference type="NCBI Taxonomy" id="4803"/>
    <lineage>
        <taxon>Eukaryota</taxon>
        <taxon>Sar</taxon>
        <taxon>Stramenopiles</taxon>
        <taxon>Oomycota</taxon>
        <taxon>Peronosporomycetes</taxon>
        <taxon>Pythiales</taxon>
        <taxon>Pythiaceae</taxon>
    </lineage>
</organism>
<evidence type="ECO:0000259" key="2">
    <source>
        <dbReference type="Pfam" id="PF20434"/>
    </source>
</evidence>
<dbReference type="InterPro" id="IPR050300">
    <property type="entry name" value="GDXG_lipolytic_enzyme"/>
</dbReference>
<dbReference type="AlphaFoldDB" id="A0AAV2ZFV9"/>
<gene>
    <name evidence="3" type="ORF">N0F65_009401</name>
</gene>
<dbReference type="InterPro" id="IPR049492">
    <property type="entry name" value="BD-FAE-like_dom"/>
</dbReference>
<reference evidence="3" key="2">
    <citation type="journal article" date="2023" name="Microbiol Resour">
        <title>Decontamination and Annotation of the Draft Genome Sequence of the Oomycete Lagenidium giganteum ARSEF 373.</title>
        <authorList>
            <person name="Morgan W.R."/>
            <person name="Tartar A."/>
        </authorList>
    </citation>
    <scope>NUCLEOTIDE SEQUENCE</scope>
    <source>
        <strain evidence="3">ARSEF 373</strain>
    </source>
</reference>
<dbReference type="PANTHER" id="PTHR48081:SF33">
    <property type="entry name" value="KYNURENINE FORMAMIDASE"/>
    <property type="match status" value="1"/>
</dbReference>
<dbReference type="Pfam" id="PF20434">
    <property type="entry name" value="BD-FAE"/>
    <property type="match status" value="1"/>
</dbReference>